<evidence type="ECO:0000256" key="1">
    <source>
        <dbReference type="ARBA" id="ARBA00004651"/>
    </source>
</evidence>
<feature type="transmembrane region" description="Helical" evidence="10">
    <location>
        <begin position="91"/>
        <end position="113"/>
    </location>
</feature>
<dbReference type="SUPFAM" id="SSF81321">
    <property type="entry name" value="Family A G protein-coupled receptor-like"/>
    <property type="match status" value="1"/>
</dbReference>
<protein>
    <recommendedName>
        <fullName evidence="11">G-protein coupled receptors family 1 profile domain-containing protein</fullName>
    </recommendedName>
</protein>
<evidence type="ECO:0000256" key="4">
    <source>
        <dbReference type="ARBA" id="ARBA00022989"/>
    </source>
</evidence>
<evidence type="ECO:0000256" key="5">
    <source>
        <dbReference type="ARBA" id="ARBA00023040"/>
    </source>
</evidence>
<keyword evidence="7 9" id="KW-0675">Receptor</keyword>
<keyword evidence="8 9" id="KW-0807">Transducer</keyword>
<dbReference type="GeneTree" id="ENSGT01050000244823"/>
<reference evidence="12" key="2">
    <citation type="submission" date="2025-08" db="UniProtKB">
        <authorList>
            <consortium name="Ensembl"/>
        </authorList>
    </citation>
    <scope>IDENTIFICATION</scope>
</reference>
<accession>A0AAQ4PAC4</accession>
<dbReference type="Pfam" id="PF00001">
    <property type="entry name" value="7tm_1"/>
    <property type="match status" value="1"/>
</dbReference>
<proteinExistence type="inferred from homology"/>
<evidence type="ECO:0000256" key="3">
    <source>
        <dbReference type="ARBA" id="ARBA00022692"/>
    </source>
</evidence>
<evidence type="ECO:0000256" key="9">
    <source>
        <dbReference type="RuleBase" id="RU000688"/>
    </source>
</evidence>
<dbReference type="PRINTS" id="PR00237">
    <property type="entry name" value="GPCRRHODOPSN"/>
</dbReference>
<evidence type="ECO:0000259" key="11">
    <source>
        <dbReference type="PROSITE" id="PS50262"/>
    </source>
</evidence>
<name>A0AAQ4PAC4_GASAC</name>
<dbReference type="InterPro" id="IPR000276">
    <property type="entry name" value="GPCR_Rhodpsn"/>
</dbReference>
<dbReference type="Gene3D" id="1.20.1070.10">
    <property type="entry name" value="Rhodopsin 7-helix transmembrane proteins"/>
    <property type="match status" value="1"/>
</dbReference>
<evidence type="ECO:0000256" key="8">
    <source>
        <dbReference type="ARBA" id="ARBA00023224"/>
    </source>
</evidence>
<feature type="transmembrane region" description="Helical" evidence="10">
    <location>
        <begin position="236"/>
        <end position="257"/>
    </location>
</feature>
<feature type="transmembrane region" description="Helical" evidence="10">
    <location>
        <begin position="187"/>
        <end position="207"/>
    </location>
</feature>
<feature type="transmembrane region" description="Helical" evidence="10">
    <location>
        <begin position="133"/>
        <end position="151"/>
    </location>
</feature>
<evidence type="ECO:0000256" key="6">
    <source>
        <dbReference type="ARBA" id="ARBA00023136"/>
    </source>
</evidence>
<dbReference type="Ensembl" id="ENSGACT00000056044.1">
    <property type="protein sequence ID" value="ENSGACP00000035533.1"/>
    <property type="gene ID" value="ENSGACG00000023065.1"/>
</dbReference>
<dbReference type="Proteomes" id="UP000007635">
    <property type="component" value="Chromosome XVI"/>
</dbReference>
<feature type="transmembrane region" description="Helical" evidence="10">
    <location>
        <begin position="30"/>
        <end position="50"/>
    </location>
</feature>
<reference evidence="12" key="3">
    <citation type="submission" date="2025-09" db="UniProtKB">
        <authorList>
            <consortium name="Ensembl"/>
        </authorList>
    </citation>
    <scope>IDENTIFICATION</scope>
</reference>
<dbReference type="AlphaFoldDB" id="A0AAQ4PAC4"/>
<evidence type="ECO:0000313" key="13">
    <source>
        <dbReference type="Proteomes" id="UP000007635"/>
    </source>
</evidence>
<evidence type="ECO:0000313" key="12">
    <source>
        <dbReference type="Ensembl" id="ENSGACP00000035533.1"/>
    </source>
</evidence>
<keyword evidence="13" id="KW-1185">Reference proteome</keyword>
<feature type="transmembrane region" description="Helical" evidence="10">
    <location>
        <begin position="56"/>
        <end position="79"/>
    </location>
</feature>
<comment type="similarity">
    <text evidence="9">Belongs to the G-protein coupled receptor 1 family.</text>
</comment>
<keyword evidence="5 9" id="KW-0297">G-protein coupled receptor</keyword>
<dbReference type="PROSITE" id="PS00237">
    <property type="entry name" value="G_PROTEIN_RECEP_F1_1"/>
    <property type="match status" value="1"/>
</dbReference>
<feature type="transmembrane region" description="Helical" evidence="10">
    <location>
        <begin position="269"/>
        <end position="292"/>
    </location>
</feature>
<sequence length="380" mass="43392">METLVATELCFPQLINTSCRKTIRPHLEAMLIYILLSSISLLTVALNLQLQSPTNLLLLSLAVSDFFVGLLMIFQIMMIDGCWLLGDLMCSLWFILTIIVFSSSVGTMVLISVDRYVAICYPLHYFAKVKPESVKVCVCLCWMFAALYNSLMIKDNLRHPGRYNSCIGECVIDIEYITVLFDLIVTLIFPITVIIILYIRIFGVAVYQARAMRSHIADVTLKVTVKKSEMKAARNLGVVVVVFMICICPYYCFVLTSRNNMYTASSVTFVIWLLYCNSCLNPLIYAILYPWFRKSIKVIVTLQILKPGSRRTNILNRTCKIVFMVQLINISLFTSIYCARVNKRAFFSQVARQTYKNLVKLYCTTLSPLVFPLLSCCFYL</sequence>
<evidence type="ECO:0000256" key="10">
    <source>
        <dbReference type="SAM" id="Phobius"/>
    </source>
</evidence>
<keyword evidence="4 10" id="KW-1133">Transmembrane helix</keyword>
<dbReference type="GO" id="GO:0005886">
    <property type="term" value="C:plasma membrane"/>
    <property type="evidence" value="ECO:0007669"/>
    <property type="project" value="UniProtKB-SubCell"/>
</dbReference>
<keyword evidence="6 10" id="KW-0472">Membrane</keyword>
<reference evidence="12 13" key="1">
    <citation type="journal article" date="2021" name="G3 (Bethesda)">
        <title>Improved contiguity of the threespine stickleback genome using long-read sequencing.</title>
        <authorList>
            <person name="Nath S."/>
            <person name="Shaw D.E."/>
            <person name="White M.A."/>
        </authorList>
    </citation>
    <scope>NUCLEOTIDE SEQUENCE [LARGE SCALE GENOMIC DNA]</scope>
    <source>
        <strain evidence="12 13">Lake Benthic</strain>
    </source>
</reference>
<comment type="subcellular location">
    <subcellularLocation>
        <location evidence="1">Cell membrane</location>
        <topology evidence="1">Multi-pass membrane protein</topology>
    </subcellularLocation>
</comment>
<feature type="domain" description="G-protein coupled receptors family 1 profile" evidence="11">
    <location>
        <begin position="36"/>
        <end position="285"/>
    </location>
</feature>
<evidence type="ECO:0000256" key="7">
    <source>
        <dbReference type="ARBA" id="ARBA00023170"/>
    </source>
</evidence>
<evidence type="ECO:0000256" key="2">
    <source>
        <dbReference type="ARBA" id="ARBA00022475"/>
    </source>
</evidence>
<dbReference type="PROSITE" id="PS50262">
    <property type="entry name" value="G_PROTEIN_RECEP_F1_2"/>
    <property type="match status" value="1"/>
</dbReference>
<dbReference type="PANTHER" id="PTHR24249:SF381">
    <property type="entry name" value="TRACE AMINE ASSOCIATED RECEPTOR 19P-RELATED"/>
    <property type="match status" value="1"/>
</dbReference>
<keyword evidence="2" id="KW-1003">Cell membrane</keyword>
<dbReference type="InterPro" id="IPR050569">
    <property type="entry name" value="TAAR"/>
</dbReference>
<keyword evidence="3 9" id="KW-0812">Transmembrane</keyword>
<dbReference type="PANTHER" id="PTHR24249">
    <property type="entry name" value="HISTAMINE RECEPTOR-RELATED G-PROTEIN COUPLED RECEPTOR"/>
    <property type="match status" value="1"/>
</dbReference>
<dbReference type="InterPro" id="IPR017452">
    <property type="entry name" value="GPCR_Rhodpsn_7TM"/>
</dbReference>
<dbReference type="GO" id="GO:0001594">
    <property type="term" value="F:trace-amine receptor activity"/>
    <property type="evidence" value="ECO:0007669"/>
    <property type="project" value="TreeGrafter"/>
</dbReference>
<organism evidence="12 13">
    <name type="scientific">Gasterosteus aculeatus aculeatus</name>
    <name type="common">three-spined stickleback</name>
    <dbReference type="NCBI Taxonomy" id="481459"/>
    <lineage>
        <taxon>Eukaryota</taxon>
        <taxon>Metazoa</taxon>
        <taxon>Chordata</taxon>
        <taxon>Craniata</taxon>
        <taxon>Vertebrata</taxon>
        <taxon>Euteleostomi</taxon>
        <taxon>Actinopterygii</taxon>
        <taxon>Neopterygii</taxon>
        <taxon>Teleostei</taxon>
        <taxon>Neoteleostei</taxon>
        <taxon>Acanthomorphata</taxon>
        <taxon>Eupercaria</taxon>
        <taxon>Perciformes</taxon>
        <taxon>Cottioidei</taxon>
        <taxon>Gasterosteales</taxon>
        <taxon>Gasterosteidae</taxon>
        <taxon>Gasterosteus</taxon>
    </lineage>
</organism>